<dbReference type="KEGG" id="lcm:102366034"/>
<dbReference type="InParanoid" id="H3AB04"/>
<organism evidence="13 14">
    <name type="scientific">Latimeria chalumnae</name>
    <name type="common">Coelacanth</name>
    <dbReference type="NCBI Taxonomy" id="7897"/>
    <lineage>
        <taxon>Eukaryota</taxon>
        <taxon>Metazoa</taxon>
        <taxon>Chordata</taxon>
        <taxon>Craniata</taxon>
        <taxon>Vertebrata</taxon>
        <taxon>Euteleostomi</taxon>
        <taxon>Coelacanthiformes</taxon>
        <taxon>Coelacanthidae</taxon>
        <taxon>Latimeria</taxon>
    </lineage>
</organism>
<evidence type="ECO:0000256" key="4">
    <source>
        <dbReference type="ARBA" id="ARBA00013081"/>
    </source>
</evidence>
<comment type="similarity">
    <text evidence="3 11">Belongs to the PP2C family.</text>
</comment>
<reference evidence="14" key="1">
    <citation type="submission" date="2011-08" db="EMBL/GenBank/DDBJ databases">
        <title>The draft genome of Latimeria chalumnae.</title>
        <authorList>
            <person name="Di Palma F."/>
            <person name="Alfoldi J."/>
            <person name="Johnson J."/>
            <person name="Berlin A."/>
            <person name="Gnerre S."/>
            <person name="Jaffe D."/>
            <person name="MacCallum I."/>
            <person name="Young S."/>
            <person name="Walker B.J."/>
            <person name="Lander E."/>
            <person name="Lindblad-Toh K."/>
        </authorList>
    </citation>
    <scope>NUCLEOTIDE SEQUENCE [LARGE SCALE GENOMIC DNA]</scope>
    <source>
        <strain evidence="14">Wild caught</strain>
    </source>
</reference>
<keyword evidence="6 11" id="KW-0378">Hydrolase</keyword>
<dbReference type="InterPro" id="IPR000222">
    <property type="entry name" value="PP2C_BS"/>
</dbReference>
<dbReference type="EMBL" id="AFYH01157178">
    <property type="status" value="NOT_ANNOTATED_CDS"/>
    <property type="molecule type" value="Genomic_DNA"/>
</dbReference>
<comment type="subcellular location">
    <subcellularLocation>
        <location evidence="2">Mitochondrion matrix</location>
    </subcellularLocation>
</comment>
<dbReference type="InterPro" id="IPR015655">
    <property type="entry name" value="PP2C"/>
</dbReference>
<dbReference type="OMA" id="LQYGTQD"/>
<dbReference type="FunFam" id="3.60.40.10:FF:000033">
    <property type="entry name" value="Protein phosphatase 1K, mitochondrial"/>
    <property type="match status" value="1"/>
</dbReference>
<reference evidence="13" key="3">
    <citation type="submission" date="2025-09" db="UniProtKB">
        <authorList>
            <consortium name="Ensembl"/>
        </authorList>
    </citation>
    <scope>IDENTIFICATION</scope>
</reference>
<dbReference type="RefSeq" id="XP_006005093.1">
    <property type="nucleotide sequence ID" value="XM_006005031.2"/>
</dbReference>
<evidence type="ECO:0000256" key="1">
    <source>
        <dbReference type="ARBA" id="ARBA00001936"/>
    </source>
</evidence>
<evidence type="ECO:0000256" key="5">
    <source>
        <dbReference type="ARBA" id="ARBA00022723"/>
    </source>
</evidence>
<evidence type="ECO:0000259" key="12">
    <source>
        <dbReference type="PROSITE" id="PS51746"/>
    </source>
</evidence>
<gene>
    <name evidence="13" type="primary">LOC102366034</name>
</gene>
<dbReference type="Bgee" id="ENSLACG00000006059">
    <property type="expression patterns" value="Expressed in muscle tissue and 6 other cell types or tissues"/>
</dbReference>
<dbReference type="Pfam" id="PF00481">
    <property type="entry name" value="PP2C"/>
    <property type="match status" value="1"/>
</dbReference>
<keyword evidence="5" id="KW-0479">Metal-binding</keyword>
<dbReference type="Gene3D" id="3.60.40.10">
    <property type="entry name" value="PPM-type phosphatase domain"/>
    <property type="match status" value="1"/>
</dbReference>
<evidence type="ECO:0000313" key="14">
    <source>
        <dbReference type="Proteomes" id="UP000008672"/>
    </source>
</evidence>
<keyword evidence="8" id="KW-0809">Transit peptide</keyword>
<dbReference type="EMBL" id="AFYH01157180">
    <property type="status" value="NOT_ANNOTATED_CDS"/>
    <property type="molecule type" value="Genomic_DNA"/>
</dbReference>
<dbReference type="InterPro" id="IPR001932">
    <property type="entry name" value="PPM-type_phosphatase-like_dom"/>
</dbReference>
<keyword evidence="9" id="KW-0496">Mitochondrion</keyword>
<dbReference type="STRING" id="7897.ENSLACP00000006825"/>
<dbReference type="GeneID" id="102366034"/>
<proteinExistence type="inferred from homology"/>
<evidence type="ECO:0000256" key="2">
    <source>
        <dbReference type="ARBA" id="ARBA00004305"/>
    </source>
</evidence>
<dbReference type="GO" id="GO:0004722">
    <property type="term" value="F:protein serine/threonine phosphatase activity"/>
    <property type="evidence" value="ECO:0007669"/>
    <property type="project" value="UniProtKB-EC"/>
</dbReference>
<dbReference type="EC" id="3.1.3.16" evidence="4"/>
<dbReference type="AlphaFoldDB" id="H3AB04"/>
<dbReference type="OrthoDB" id="416093at2759"/>
<keyword evidence="14" id="KW-1185">Reference proteome</keyword>
<dbReference type="EMBL" id="AFYH01157179">
    <property type="status" value="NOT_ANNOTATED_CDS"/>
    <property type="molecule type" value="Genomic_DNA"/>
</dbReference>
<evidence type="ECO:0000256" key="9">
    <source>
        <dbReference type="ARBA" id="ARBA00023128"/>
    </source>
</evidence>
<evidence type="ECO:0000256" key="11">
    <source>
        <dbReference type="RuleBase" id="RU003465"/>
    </source>
</evidence>
<comment type="cofactor">
    <cofactor evidence="1">
        <name>Mn(2+)</name>
        <dbReference type="ChEBI" id="CHEBI:29035"/>
    </cofactor>
</comment>
<dbReference type="PANTHER" id="PTHR47992">
    <property type="entry name" value="PROTEIN PHOSPHATASE"/>
    <property type="match status" value="1"/>
</dbReference>
<evidence type="ECO:0000256" key="6">
    <source>
        <dbReference type="ARBA" id="ARBA00022801"/>
    </source>
</evidence>
<keyword evidence="7 11" id="KW-0904">Protein phosphatase</keyword>
<name>H3AB04_LATCH</name>
<evidence type="ECO:0000256" key="7">
    <source>
        <dbReference type="ARBA" id="ARBA00022912"/>
    </source>
</evidence>
<dbReference type="SMART" id="SM00332">
    <property type="entry name" value="PP2Cc"/>
    <property type="match status" value="1"/>
</dbReference>
<dbReference type="GO" id="GO:0046872">
    <property type="term" value="F:metal ion binding"/>
    <property type="evidence" value="ECO:0007669"/>
    <property type="project" value="UniProtKB-KW"/>
</dbReference>
<keyword evidence="10" id="KW-0464">Manganese</keyword>
<evidence type="ECO:0000256" key="3">
    <source>
        <dbReference type="ARBA" id="ARBA00006702"/>
    </source>
</evidence>
<evidence type="ECO:0000313" key="13">
    <source>
        <dbReference type="Ensembl" id="ENSLACP00000006825.1"/>
    </source>
</evidence>
<reference evidence="13" key="2">
    <citation type="submission" date="2025-08" db="UniProtKB">
        <authorList>
            <consortium name="Ensembl"/>
        </authorList>
    </citation>
    <scope>IDENTIFICATION</scope>
</reference>
<dbReference type="Proteomes" id="UP000008672">
    <property type="component" value="Unassembled WGS sequence"/>
</dbReference>
<dbReference type="GeneTree" id="ENSGT00940000156633"/>
<dbReference type="eggNOG" id="KOG0698">
    <property type="taxonomic scope" value="Eukaryota"/>
</dbReference>
<dbReference type="InterPro" id="IPR036457">
    <property type="entry name" value="PPM-type-like_dom_sf"/>
</dbReference>
<dbReference type="PROSITE" id="PS01032">
    <property type="entry name" value="PPM_1"/>
    <property type="match status" value="1"/>
</dbReference>
<dbReference type="SUPFAM" id="SSF81606">
    <property type="entry name" value="PP2C-like"/>
    <property type="match status" value="1"/>
</dbReference>
<dbReference type="GO" id="GO:0005759">
    <property type="term" value="C:mitochondrial matrix"/>
    <property type="evidence" value="ECO:0007669"/>
    <property type="project" value="UniProtKB-SubCell"/>
</dbReference>
<evidence type="ECO:0000256" key="8">
    <source>
        <dbReference type="ARBA" id="ARBA00022946"/>
    </source>
</evidence>
<evidence type="ECO:0000256" key="10">
    <source>
        <dbReference type="ARBA" id="ARBA00023211"/>
    </source>
</evidence>
<dbReference type="PROSITE" id="PS51746">
    <property type="entry name" value="PPM_2"/>
    <property type="match status" value="1"/>
</dbReference>
<sequence>MSVVAFAFRRPSVYMIDKVIKIKAFKTKSVHVCRAVSTSTHKKTMLLAEQDTQPSMWDRFGIWLDEPVILPPRLGNDGQTLKSGIGYASETGRRKQNEDHFSMAKVSDSLFLFAIFDGHGGAATAEFCARNFGHFIQRNLQMDSDLESVLMKAFLQIDHTFLHNVFGLGEDKALTSGTTATVVLLENETELIVANVGDSPAVLCREGKAERLTEDHTPRRKDEKHRIQQCGGFIQWNSAGEPYVNGRLAMTRSIGDVQVKPFGVIAQPEISRVKLQNSKDSFLIMATDGISGIMEDQEMCDIVKRCQDPAEAARLLTDQALQYGTQDNVTSVVIPFDAWGKYKNALTSSSFGRLMVASCRWV</sequence>
<dbReference type="SMART" id="SM00331">
    <property type="entry name" value="PP2C_SIG"/>
    <property type="match status" value="1"/>
</dbReference>
<dbReference type="Ensembl" id="ENSLACT00000006883.1">
    <property type="protein sequence ID" value="ENSLACP00000006825.1"/>
    <property type="gene ID" value="ENSLACG00000006059.1"/>
</dbReference>
<accession>H3AB04</accession>
<feature type="domain" description="PPM-type phosphatase" evidence="12">
    <location>
        <begin position="84"/>
        <end position="336"/>
    </location>
</feature>
<protein>
    <recommendedName>
        <fullName evidence="4">protein-serine/threonine phosphatase</fullName>
        <ecNumber evidence="4">3.1.3.16</ecNumber>
    </recommendedName>
</protein>
<dbReference type="CDD" id="cd00143">
    <property type="entry name" value="PP2Cc"/>
    <property type="match status" value="1"/>
</dbReference>